<feature type="compositionally biased region" description="Polar residues" evidence="1">
    <location>
        <begin position="88"/>
        <end position="109"/>
    </location>
</feature>
<dbReference type="GO" id="GO:0003677">
    <property type="term" value="F:DNA binding"/>
    <property type="evidence" value="ECO:0007669"/>
    <property type="project" value="InterPro"/>
</dbReference>
<organism evidence="3 4">
    <name type="scientific">Flavobacterium sediminis</name>
    <dbReference type="NCBI Taxonomy" id="2201181"/>
    <lineage>
        <taxon>Bacteria</taxon>
        <taxon>Pseudomonadati</taxon>
        <taxon>Bacteroidota</taxon>
        <taxon>Flavobacteriia</taxon>
        <taxon>Flavobacteriales</taxon>
        <taxon>Flavobacteriaceae</taxon>
        <taxon>Flavobacterium</taxon>
    </lineage>
</organism>
<dbReference type="EMBL" id="CP029463">
    <property type="protein sequence ID" value="AWM15065.1"/>
    <property type="molecule type" value="Genomic_DNA"/>
</dbReference>
<dbReference type="KEGG" id="fse:DI487_15195"/>
<dbReference type="InterPro" id="IPR010982">
    <property type="entry name" value="Lambda_DNA-bd_dom_sf"/>
</dbReference>
<evidence type="ECO:0000313" key="4">
    <source>
        <dbReference type="Proteomes" id="UP000245429"/>
    </source>
</evidence>
<dbReference type="Pfam" id="PF01381">
    <property type="entry name" value="HTH_3"/>
    <property type="match status" value="1"/>
</dbReference>
<keyword evidence="4" id="KW-1185">Reference proteome</keyword>
<dbReference type="Gene3D" id="1.10.260.40">
    <property type="entry name" value="lambda repressor-like DNA-binding domains"/>
    <property type="match status" value="1"/>
</dbReference>
<proteinExistence type="predicted"/>
<feature type="domain" description="HTH cro/C1-type" evidence="2">
    <location>
        <begin position="19"/>
        <end position="66"/>
    </location>
</feature>
<evidence type="ECO:0000256" key="1">
    <source>
        <dbReference type="SAM" id="MobiDB-lite"/>
    </source>
</evidence>
<name>A0A2U8QZ21_9FLAO</name>
<accession>A0A2U8QZ21</accession>
<dbReference type="CDD" id="cd00093">
    <property type="entry name" value="HTH_XRE"/>
    <property type="match status" value="1"/>
</dbReference>
<protein>
    <submittedName>
        <fullName evidence="3">XRE family transcriptional regulator</fullName>
    </submittedName>
</protein>
<feature type="region of interest" description="Disordered" evidence="1">
    <location>
        <begin position="84"/>
        <end position="128"/>
    </location>
</feature>
<dbReference type="RefSeq" id="WP_109570403.1">
    <property type="nucleotide sequence ID" value="NZ_CP029463.1"/>
</dbReference>
<dbReference type="InterPro" id="IPR001387">
    <property type="entry name" value="Cro/C1-type_HTH"/>
</dbReference>
<dbReference type="PROSITE" id="PS50943">
    <property type="entry name" value="HTH_CROC1"/>
    <property type="match status" value="1"/>
</dbReference>
<dbReference type="SUPFAM" id="SSF47413">
    <property type="entry name" value="lambda repressor-like DNA-binding domains"/>
    <property type="match status" value="1"/>
</dbReference>
<sequence length="164" mass="18527">MVNTDEFTKRLENIFDFYGLTASSFADKIGVQRSSLSHLLSGRNKPSLDFVMKVIEVFPEVDLYWILNGKGTFPKTEIQEKKKVESPSALSQPVQKRNSTSDDLFSSSENIEETKNGVNEIPEEKKSNTQVLEETLINSINTSTIDAIVIFYADGTFTKYTQKK</sequence>
<gene>
    <name evidence="3" type="ORF">DI487_15195</name>
</gene>
<dbReference type="SMART" id="SM00530">
    <property type="entry name" value="HTH_XRE"/>
    <property type="match status" value="1"/>
</dbReference>
<evidence type="ECO:0000313" key="3">
    <source>
        <dbReference type="EMBL" id="AWM15065.1"/>
    </source>
</evidence>
<dbReference type="AlphaFoldDB" id="A0A2U8QZ21"/>
<evidence type="ECO:0000259" key="2">
    <source>
        <dbReference type="PROSITE" id="PS50943"/>
    </source>
</evidence>
<dbReference type="Proteomes" id="UP000245429">
    <property type="component" value="Chromosome"/>
</dbReference>
<reference evidence="3 4" key="1">
    <citation type="submission" date="2018-05" db="EMBL/GenBank/DDBJ databases">
        <title>Flavobacterium sp. MEBiC07310.</title>
        <authorList>
            <person name="Baek K."/>
        </authorList>
    </citation>
    <scope>NUCLEOTIDE SEQUENCE [LARGE SCALE GENOMIC DNA]</scope>
    <source>
        <strain evidence="3 4">MEBiC07310</strain>
    </source>
</reference>
<dbReference type="OrthoDB" id="1034290at2"/>